<evidence type="ECO:0000256" key="4">
    <source>
        <dbReference type="ARBA" id="ARBA00024746"/>
    </source>
</evidence>
<keyword evidence="9" id="KW-1185">Reference proteome</keyword>
<keyword evidence="3 5" id="KW-1005">Bacterial flagellum biogenesis</keyword>
<evidence type="ECO:0000259" key="7">
    <source>
        <dbReference type="Pfam" id="PF13861"/>
    </source>
</evidence>
<dbReference type="Gene3D" id="2.60.40.4070">
    <property type="match status" value="1"/>
</dbReference>
<reference evidence="8 9" key="1">
    <citation type="submission" date="2017-09" db="EMBL/GenBank/DDBJ databases">
        <title>Sphingomonas ginsenosidimutans KACC 14949, whole genome shotgun sequence.</title>
        <authorList>
            <person name="Feng G."/>
            <person name="Zhu H."/>
        </authorList>
    </citation>
    <scope>NUCLEOTIDE SEQUENCE [LARGE SCALE GENOMIC DNA]</scope>
    <source>
        <strain evidence="8 9">KACC 14949</strain>
    </source>
</reference>
<evidence type="ECO:0000256" key="2">
    <source>
        <dbReference type="ARBA" id="ARBA00016013"/>
    </source>
</evidence>
<organism evidence="8 9">
    <name type="scientific">Sphingomonas ginsenosidimutans</name>
    <dbReference type="NCBI Taxonomy" id="862134"/>
    <lineage>
        <taxon>Bacteria</taxon>
        <taxon>Pseudomonadati</taxon>
        <taxon>Pseudomonadota</taxon>
        <taxon>Alphaproteobacteria</taxon>
        <taxon>Sphingomonadales</taxon>
        <taxon>Sphingomonadaceae</taxon>
        <taxon>Sphingomonas</taxon>
    </lineage>
</organism>
<comment type="similarity">
    <text evidence="1 5">Belongs to the FlgD family.</text>
</comment>
<dbReference type="Proteomes" id="UP000218784">
    <property type="component" value="Unassembled WGS sequence"/>
</dbReference>
<protein>
    <recommendedName>
        <fullName evidence="2 5">Basal-body rod modification protein FlgD</fullName>
    </recommendedName>
</protein>
<dbReference type="InterPro" id="IPR025965">
    <property type="entry name" value="FlgD/Vpr_Ig-like"/>
</dbReference>
<evidence type="ECO:0000259" key="6">
    <source>
        <dbReference type="Pfam" id="PF13860"/>
    </source>
</evidence>
<accession>A0A2A4HY69</accession>
<evidence type="ECO:0000256" key="5">
    <source>
        <dbReference type="RuleBase" id="RU362076"/>
    </source>
</evidence>
<dbReference type="Pfam" id="PF03963">
    <property type="entry name" value="FlgD"/>
    <property type="match status" value="1"/>
</dbReference>
<dbReference type="Gene3D" id="2.30.30.910">
    <property type="match status" value="1"/>
</dbReference>
<keyword evidence="8" id="KW-0282">Flagellum</keyword>
<dbReference type="AlphaFoldDB" id="A0A2A4HY69"/>
<feature type="domain" description="FlgD/Vpr Ig-like" evidence="6">
    <location>
        <begin position="129"/>
        <end position="199"/>
    </location>
</feature>
<comment type="function">
    <text evidence="4 5">Required for flagellar hook formation. May act as a scaffolding protein.</text>
</comment>
<feature type="domain" description="FlgD Tudor-like" evidence="7">
    <location>
        <begin position="108"/>
        <end position="240"/>
    </location>
</feature>
<gene>
    <name evidence="8" type="ORF">COA17_08490</name>
</gene>
<dbReference type="EMBL" id="NWVD01000003">
    <property type="protein sequence ID" value="PCG08943.1"/>
    <property type="molecule type" value="Genomic_DNA"/>
</dbReference>
<dbReference type="InterPro" id="IPR005648">
    <property type="entry name" value="FlgD"/>
</dbReference>
<proteinExistence type="inferred from homology"/>
<comment type="caution">
    <text evidence="8">The sequence shown here is derived from an EMBL/GenBank/DDBJ whole genome shotgun (WGS) entry which is preliminary data.</text>
</comment>
<evidence type="ECO:0000313" key="8">
    <source>
        <dbReference type="EMBL" id="PCG08943.1"/>
    </source>
</evidence>
<evidence type="ECO:0000256" key="3">
    <source>
        <dbReference type="ARBA" id="ARBA00022795"/>
    </source>
</evidence>
<evidence type="ECO:0000313" key="9">
    <source>
        <dbReference type="Proteomes" id="UP000218784"/>
    </source>
</evidence>
<keyword evidence="8" id="KW-0966">Cell projection</keyword>
<name>A0A2A4HY69_9SPHN</name>
<evidence type="ECO:0000256" key="1">
    <source>
        <dbReference type="ARBA" id="ARBA00010577"/>
    </source>
</evidence>
<sequence>MASNSLTLTSQAAADASKSSYDAALAAAGITRTGAQANTAAKGNKTTLGQEDFIALMTAQLKNQDPFKPVENTEMVAQMAQFSSVAGISDMNKSLAAISARLGATSTADAMSFVGRTVLTEGKTAYERSTGGIAGAVELGGAASDVNVAIADKDGKIVKNLQLGEQPQGTATFDWNGKDDAGNAVENGPYTIIVEAANKSAIVAATPLVWAPVQSATLVPGGEPVLNVAGLGEVKPASVRKVT</sequence>
<dbReference type="InterPro" id="IPR025963">
    <property type="entry name" value="FLgD_Tudor"/>
</dbReference>
<keyword evidence="8" id="KW-0969">Cilium</keyword>
<dbReference type="Pfam" id="PF13860">
    <property type="entry name" value="FlgD_ig"/>
    <property type="match status" value="1"/>
</dbReference>
<dbReference type="Pfam" id="PF13861">
    <property type="entry name" value="FLgD_tudor"/>
    <property type="match status" value="1"/>
</dbReference>
<dbReference type="GO" id="GO:0044781">
    <property type="term" value="P:bacterial-type flagellum organization"/>
    <property type="evidence" value="ECO:0007669"/>
    <property type="project" value="UniProtKB-UniRule"/>
</dbReference>
<dbReference type="RefSeq" id="WP_096611738.1">
    <property type="nucleotide sequence ID" value="NZ_NWVD01000003.1"/>
</dbReference>